<evidence type="ECO:0000313" key="3">
    <source>
        <dbReference type="EMBL" id="SDE12186.1"/>
    </source>
</evidence>
<keyword evidence="2" id="KW-0732">Signal</keyword>
<dbReference type="GO" id="GO:0005886">
    <property type="term" value="C:plasma membrane"/>
    <property type="evidence" value="ECO:0007669"/>
    <property type="project" value="UniProtKB-SubCell"/>
</dbReference>
<comment type="subcellular location">
    <subcellularLocation>
        <location evidence="2">Cell membrane</location>
        <topology evidence="2">Lipid-anchor</topology>
    </subcellularLocation>
</comment>
<keyword evidence="2" id="KW-0564">Palmitate</keyword>
<keyword evidence="2" id="KW-0812">Transmembrane</keyword>
<sequence>MAKYKNACLALLIAAALGACKVSKDIQTPTDAVPQSFRDVATADTASIAGLPWKDFFSDPVLQKLIDTAIVRNYDMRIAVTNIDAAGLLVKQAKWNNVPAVTLGIGASTTNPSDNSLSGLTAGQFLGTNHLEDFSVGLNLTWEADVWGKIRNQNKLAVSQYLQSIEARKAIQTSLVANVANGYYNLLMLDEHLAVAEKNRALSDSTLRMIRLQFENGQVSSLAVQQADAQLKAVQQLIPQLEQYIAVQENALRVLAGEFPAKITRTASLAEIEVSRNVAAGLPVSLLNRRPDVRQEELGLVAANANVGVNKAQLYPALRISAGAGLNSLKASDWFNMPASLFGMVAGSVTQPLLQRRELKTRYEIALAEREKSVLQFRKAVLVAVGEVSDAMVKIEKLRASQAFADSRAATLRQAVSNASLLFNNGSASYLEVITAQGNALQSELDVAMLKRQQLSALSDLYRSLGGGWK</sequence>
<dbReference type="Proteomes" id="UP000198748">
    <property type="component" value="Unassembled WGS sequence"/>
</dbReference>
<evidence type="ECO:0000256" key="2">
    <source>
        <dbReference type="RuleBase" id="RU362097"/>
    </source>
</evidence>
<dbReference type="PANTHER" id="PTHR30203">
    <property type="entry name" value="OUTER MEMBRANE CATION EFFLUX PROTEIN"/>
    <property type="match status" value="1"/>
</dbReference>
<dbReference type="EMBL" id="FNAN01000003">
    <property type="protein sequence ID" value="SDE12186.1"/>
    <property type="molecule type" value="Genomic_DNA"/>
</dbReference>
<dbReference type="Pfam" id="PF02321">
    <property type="entry name" value="OEP"/>
    <property type="match status" value="2"/>
</dbReference>
<dbReference type="PROSITE" id="PS51257">
    <property type="entry name" value="PROKAR_LIPOPROTEIN"/>
    <property type="match status" value="1"/>
</dbReference>
<dbReference type="Gene3D" id="2.20.200.10">
    <property type="entry name" value="Outer membrane efflux proteins (OEP)"/>
    <property type="match status" value="1"/>
</dbReference>
<feature type="signal peptide" evidence="2">
    <location>
        <begin position="1"/>
        <end position="21"/>
    </location>
</feature>
<gene>
    <name evidence="3" type="ORF">SAMN04487996_103397</name>
</gene>
<evidence type="ECO:0000256" key="1">
    <source>
        <dbReference type="ARBA" id="ARBA00007613"/>
    </source>
</evidence>
<dbReference type="InterPro" id="IPR010131">
    <property type="entry name" value="MdtP/NodT-like"/>
</dbReference>
<reference evidence="4" key="1">
    <citation type="submission" date="2016-10" db="EMBL/GenBank/DDBJ databases">
        <authorList>
            <person name="Varghese N."/>
            <person name="Submissions S."/>
        </authorList>
    </citation>
    <scope>NUCLEOTIDE SEQUENCE [LARGE SCALE GENOMIC DNA]</scope>
    <source>
        <strain evidence="4">DSM 25329</strain>
    </source>
</reference>
<organism evidence="3 4">
    <name type="scientific">Dyadobacter soli</name>
    <dbReference type="NCBI Taxonomy" id="659014"/>
    <lineage>
        <taxon>Bacteria</taxon>
        <taxon>Pseudomonadati</taxon>
        <taxon>Bacteroidota</taxon>
        <taxon>Cytophagia</taxon>
        <taxon>Cytophagales</taxon>
        <taxon>Spirosomataceae</taxon>
        <taxon>Dyadobacter</taxon>
    </lineage>
</organism>
<dbReference type="NCBIfam" id="TIGR01845">
    <property type="entry name" value="outer_NodT"/>
    <property type="match status" value="1"/>
</dbReference>
<comment type="similarity">
    <text evidence="1 2">Belongs to the outer membrane factor (OMF) (TC 1.B.17) family.</text>
</comment>
<dbReference type="AlphaFoldDB" id="A0A1G7AE94"/>
<dbReference type="Gene3D" id="1.20.1600.10">
    <property type="entry name" value="Outer membrane efflux proteins (OEP)"/>
    <property type="match status" value="1"/>
</dbReference>
<keyword evidence="4" id="KW-1185">Reference proteome</keyword>
<proteinExistence type="inferred from homology"/>
<dbReference type="OrthoDB" id="9770517at2"/>
<dbReference type="PANTHER" id="PTHR30203:SF33">
    <property type="entry name" value="BLR4455 PROTEIN"/>
    <property type="match status" value="1"/>
</dbReference>
<feature type="chain" id="PRO_5011331870" evidence="2">
    <location>
        <begin position="22"/>
        <end position="470"/>
    </location>
</feature>
<keyword evidence="2" id="KW-0472">Membrane</keyword>
<accession>A0A1G7AE94</accession>
<dbReference type="SUPFAM" id="SSF56954">
    <property type="entry name" value="Outer membrane efflux proteins (OEP)"/>
    <property type="match status" value="1"/>
</dbReference>
<keyword evidence="2 3" id="KW-0449">Lipoprotein</keyword>
<evidence type="ECO:0000313" key="4">
    <source>
        <dbReference type="Proteomes" id="UP000198748"/>
    </source>
</evidence>
<name>A0A1G7AE94_9BACT</name>
<keyword evidence="2" id="KW-1134">Transmembrane beta strand</keyword>
<dbReference type="RefSeq" id="WP_090147708.1">
    <property type="nucleotide sequence ID" value="NZ_FNAN01000003.1"/>
</dbReference>
<dbReference type="GO" id="GO:0015562">
    <property type="term" value="F:efflux transmembrane transporter activity"/>
    <property type="evidence" value="ECO:0007669"/>
    <property type="project" value="InterPro"/>
</dbReference>
<dbReference type="STRING" id="659014.SAMN04487996_103397"/>
<protein>
    <submittedName>
        <fullName evidence="3">Efflux transporter, outer membrane factor (OMF) lipoprotein, NodT family</fullName>
    </submittedName>
</protein>
<dbReference type="InterPro" id="IPR003423">
    <property type="entry name" value="OMP_efflux"/>
</dbReference>